<evidence type="ECO:0000313" key="1">
    <source>
        <dbReference type="EMBL" id="GAG50971.1"/>
    </source>
</evidence>
<comment type="caution">
    <text evidence="1">The sequence shown here is derived from an EMBL/GenBank/DDBJ whole genome shotgun (WGS) entry which is preliminary data.</text>
</comment>
<sequence>ARVVNVEGADVTGEYVRGAEETLRLAQLLGCGRAYLSEKSPACGVASIERGGQTCSGMGVAAASLASAGIDVVGVDRPARAT</sequence>
<accession>X0ZRY5</accession>
<feature type="non-terminal residue" evidence="1">
    <location>
        <position position="1"/>
    </location>
</feature>
<reference evidence="1" key="1">
    <citation type="journal article" date="2014" name="Front. Microbiol.">
        <title>High frequency of phylogenetically diverse reductive dehalogenase-homologous genes in deep subseafloor sedimentary metagenomes.</title>
        <authorList>
            <person name="Kawai M."/>
            <person name="Futagami T."/>
            <person name="Toyoda A."/>
            <person name="Takaki Y."/>
            <person name="Nishi S."/>
            <person name="Hori S."/>
            <person name="Arai W."/>
            <person name="Tsubouchi T."/>
            <person name="Morono Y."/>
            <person name="Uchiyama I."/>
            <person name="Ito T."/>
            <person name="Fujiyama A."/>
            <person name="Inagaki F."/>
            <person name="Takami H."/>
        </authorList>
    </citation>
    <scope>NUCLEOTIDE SEQUENCE</scope>
    <source>
        <strain evidence="1">Expedition CK06-06</strain>
    </source>
</reference>
<name>X0ZRY5_9ZZZZ</name>
<proteinExistence type="predicted"/>
<dbReference type="Pfam" id="PF04463">
    <property type="entry name" value="2-thiour_desulf"/>
    <property type="match status" value="1"/>
</dbReference>
<dbReference type="AlphaFoldDB" id="X0ZRY5"/>
<gene>
    <name evidence="1" type="ORF">S01H1_80917</name>
</gene>
<protein>
    <submittedName>
        <fullName evidence="1">Uncharacterized protein</fullName>
    </submittedName>
</protein>
<dbReference type="EMBL" id="BARS01054695">
    <property type="protein sequence ID" value="GAG50971.1"/>
    <property type="molecule type" value="Genomic_DNA"/>
</dbReference>
<organism evidence="1">
    <name type="scientific">marine sediment metagenome</name>
    <dbReference type="NCBI Taxonomy" id="412755"/>
    <lineage>
        <taxon>unclassified sequences</taxon>
        <taxon>metagenomes</taxon>
        <taxon>ecological metagenomes</taxon>
    </lineage>
</organism>
<dbReference type="InterPro" id="IPR007553">
    <property type="entry name" value="2-thiour_desulf"/>
</dbReference>